<protein>
    <submittedName>
        <fullName evidence="1">Uncharacterized protein</fullName>
    </submittedName>
</protein>
<gene>
    <name evidence="1" type="ORF">C8D99_10886</name>
</gene>
<dbReference type="RefSeq" id="WP_133957561.1">
    <property type="nucleotide sequence ID" value="NZ_SORI01000008.1"/>
</dbReference>
<dbReference type="EMBL" id="SORI01000008">
    <property type="protein sequence ID" value="TDY60537.1"/>
    <property type="molecule type" value="Genomic_DNA"/>
</dbReference>
<evidence type="ECO:0000313" key="2">
    <source>
        <dbReference type="Proteomes" id="UP000295066"/>
    </source>
</evidence>
<comment type="caution">
    <text evidence="1">The sequence shown here is derived from an EMBL/GenBank/DDBJ whole genome shotgun (WGS) entry which is preliminary data.</text>
</comment>
<dbReference type="OrthoDB" id="9916559at2"/>
<name>A0A4R8M940_9BACT</name>
<sequence>MGPWDVEFLESCRAVYQGKIDRFLCPECERAFREYAAAITAPQFGERVQQSRTSEHAERFTDMVLEFEGERDRRVEGYQRLIDRIDDVLEGRAGEFLTGSAALRWVRGEDEKSPSG</sequence>
<organism evidence="1 2">
    <name type="scientific">Aminivibrio pyruvatiphilus</name>
    <dbReference type="NCBI Taxonomy" id="1005740"/>
    <lineage>
        <taxon>Bacteria</taxon>
        <taxon>Thermotogati</taxon>
        <taxon>Synergistota</taxon>
        <taxon>Synergistia</taxon>
        <taxon>Synergistales</taxon>
        <taxon>Aminobacteriaceae</taxon>
        <taxon>Aminivibrio</taxon>
    </lineage>
</organism>
<dbReference type="Proteomes" id="UP000295066">
    <property type="component" value="Unassembled WGS sequence"/>
</dbReference>
<proteinExistence type="predicted"/>
<evidence type="ECO:0000313" key="1">
    <source>
        <dbReference type="EMBL" id="TDY60537.1"/>
    </source>
</evidence>
<accession>A0A4R8M940</accession>
<keyword evidence="2" id="KW-1185">Reference proteome</keyword>
<dbReference type="AlphaFoldDB" id="A0A4R8M940"/>
<reference evidence="1 2" key="1">
    <citation type="submission" date="2019-03" db="EMBL/GenBank/DDBJ databases">
        <title>Genomic Encyclopedia of Type Strains, Phase IV (KMG-IV): sequencing the most valuable type-strain genomes for metagenomic binning, comparative biology and taxonomic classification.</title>
        <authorList>
            <person name="Goeker M."/>
        </authorList>
    </citation>
    <scope>NUCLEOTIDE SEQUENCE [LARGE SCALE GENOMIC DNA]</scope>
    <source>
        <strain evidence="1 2">DSM 25964</strain>
    </source>
</reference>